<evidence type="ECO:0000259" key="1">
    <source>
        <dbReference type="Pfam" id="PF00501"/>
    </source>
</evidence>
<dbReference type="PROSITE" id="PS00455">
    <property type="entry name" value="AMP_BINDING"/>
    <property type="match status" value="1"/>
</dbReference>
<dbReference type="InterPro" id="IPR045851">
    <property type="entry name" value="AMP-bd_C_sf"/>
</dbReference>
<organism evidence="3 4">
    <name type="scientific">Ruegeria pomeroyi</name>
    <dbReference type="NCBI Taxonomy" id="89184"/>
    <lineage>
        <taxon>Bacteria</taxon>
        <taxon>Pseudomonadati</taxon>
        <taxon>Pseudomonadota</taxon>
        <taxon>Alphaproteobacteria</taxon>
        <taxon>Rhodobacterales</taxon>
        <taxon>Roseobacteraceae</taxon>
        <taxon>Ruegeria</taxon>
    </lineage>
</organism>
<dbReference type="InterPro" id="IPR020845">
    <property type="entry name" value="AMP-binding_CS"/>
</dbReference>
<dbReference type="InterPro" id="IPR000873">
    <property type="entry name" value="AMP-dep_synth/lig_dom"/>
</dbReference>
<dbReference type="AlphaFoldDB" id="A0A850LMH2"/>
<evidence type="ECO:0000259" key="2">
    <source>
        <dbReference type="Pfam" id="PF13193"/>
    </source>
</evidence>
<gene>
    <name evidence="3" type="ORF">HW564_18330</name>
</gene>
<feature type="domain" description="AMP-dependent synthetase/ligase" evidence="1">
    <location>
        <begin position="21"/>
        <end position="380"/>
    </location>
</feature>
<dbReference type="Gene3D" id="3.30.300.30">
    <property type="match status" value="1"/>
</dbReference>
<dbReference type="Gene3D" id="3.40.50.12780">
    <property type="entry name" value="N-terminal domain of ligase-like"/>
    <property type="match status" value="1"/>
</dbReference>
<dbReference type="EMBL" id="JABXIY010000051">
    <property type="protein sequence ID" value="NVK98889.1"/>
    <property type="molecule type" value="Genomic_DNA"/>
</dbReference>
<reference evidence="3 4" key="1">
    <citation type="journal article" date="2020" name="Proc. Natl. Acad. Sci. U.S.A.">
        <title>Ecological drivers of bacterial community assembly in synthetic phycospheres.</title>
        <authorList>
            <person name="Fu H."/>
            <person name="Uchimiya M."/>
            <person name="Gore J."/>
            <person name="Moran M.A."/>
        </authorList>
    </citation>
    <scope>NUCLEOTIDE SEQUENCE [LARGE SCALE GENOMIC DNA]</scope>
    <source>
        <strain evidence="3">HF-Din03</strain>
    </source>
</reference>
<evidence type="ECO:0000313" key="4">
    <source>
        <dbReference type="Proteomes" id="UP000565723"/>
    </source>
</evidence>
<dbReference type="Pfam" id="PF00501">
    <property type="entry name" value="AMP-binding"/>
    <property type="match status" value="1"/>
</dbReference>
<dbReference type="PANTHER" id="PTHR43767">
    <property type="entry name" value="LONG-CHAIN-FATTY-ACID--COA LIGASE"/>
    <property type="match status" value="1"/>
</dbReference>
<keyword evidence="3" id="KW-0436">Ligase</keyword>
<dbReference type="Proteomes" id="UP000565723">
    <property type="component" value="Unassembled WGS sequence"/>
</dbReference>
<proteinExistence type="predicted"/>
<dbReference type="RefSeq" id="WP_044028473.1">
    <property type="nucleotide sequence ID" value="NZ_CP076685.1"/>
</dbReference>
<dbReference type="PANTHER" id="PTHR43767:SF10">
    <property type="entry name" value="SURFACTIN SYNTHASE SUBUNIT 1"/>
    <property type="match status" value="1"/>
</dbReference>
<sequence length="517" mass="55741">MTMTPPRSLLHALKPFLEAGADKEALVFGAHRISFGDMAGHAAALAEVLRSKGVQKGDRVAALFPPRPEAILSLLACWLIGATWMGINPRYQRREQAQILADAGVKVLMSMTRIGKRDLEDDLASHETDLGFSVLRFAPAFAPAALPEKLPYDEVLRRWREATETLEPDSPSVVIYTSGSTGKPKGALITHAGLAFRSHTLHIDRFNLPAPTQLIDLPVNHIGALASGIGVAMASGGKMILSEQFDPGVTLRTAFAEKLAIISGVPAMLARLVEHPDFATSDLSSVKAISWGAGPINEAVLRKLLNATDALFSQQYGMTESNGPIVFTPPTRDVEVLLNTTGKPDPRLELRIADESGQPLPDGEEGEVQIRHPHPFAGYLGNAEASAAAFTADGFLHTGDLAMVREDGYLVFCGRSKEMYKSGGFNVYPREIEIALEAHPAIRAAAVLGVDDEQWGQVGHAFVELASPLTSDDITGWCKARLADFKVPKRVSVIDAMPRTPVDKVDRMQLAELAARG</sequence>
<comment type="caution">
    <text evidence="3">The sequence shown here is derived from an EMBL/GenBank/DDBJ whole genome shotgun (WGS) entry which is preliminary data.</text>
</comment>
<dbReference type="InterPro" id="IPR050237">
    <property type="entry name" value="ATP-dep_AMP-bd_enzyme"/>
</dbReference>
<feature type="domain" description="AMP-binding enzyme C-terminal" evidence="2">
    <location>
        <begin position="431"/>
        <end position="504"/>
    </location>
</feature>
<dbReference type="GO" id="GO:0016877">
    <property type="term" value="F:ligase activity, forming carbon-sulfur bonds"/>
    <property type="evidence" value="ECO:0007669"/>
    <property type="project" value="UniProtKB-ARBA"/>
</dbReference>
<dbReference type="InterPro" id="IPR042099">
    <property type="entry name" value="ANL_N_sf"/>
</dbReference>
<dbReference type="InterPro" id="IPR025110">
    <property type="entry name" value="AMP-bd_C"/>
</dbReference>
<evidence type="ECO:0000313" key="3">
    <source>
        <dbReference type="EMBL" id="NVK98889.1"/>
    </source>
</evidence>
<dbReference type="SUPFAM" id="SSF56801">
    <property type="entry name" value="Acetyl-CoA synthetase-like"/>
    <property type="match status" value="1"/>
</dbReference>
<name>A0A850LMH2_9RHOB</name>
<accession>A0A850LMH2</accession>
<protein>
    <submittedName>
        <fullName evidence="3">Acyl--CoA ligase</fullName>
    </submittedName>
</protein>
<dbReference type="Pfam" id="PF13193">
    <property type="entry name" value="AMP-binding_C"/>
    <property type="match status" value="1"/>
</dbReference>